<keyword evidence="4 10" id="KW-0479">Metal-binding</keyword>
<protein>
    <recommendedName>
        <fullName evidence="10">E3 ubiquitin-protein ligase</fullName>
        <ecNumber evidence="10">2.3.2.27</ecNumber>
    </recommendedName>
</protein>
<evidence type="ECO:0000256" key="7">
    <source>
        <dbReference type="ARBA" id="ARBA00022833"/>
    </source>
</evidence>
<feature type="domain" description="UBR-type" evidence="12">
    <location>
        <begin position="92"/>
        <end position="165"/>
    </location>
</feature>
<sequence length="1747" mass="200196">MDEDKLKRFLVELPSALGFQNSSRVKEYVYKALYFISTNNGQYLSCLFPDLSRIEETDRDKLEGSDFTLEALDKLPSLQKPESKEYSHAIDKPCARLFKAGDSVYRCEECGFDDTCVLCSYCFNEQDHLGHSVSVYTSSGTSGGVCDCGDPEAFVSTLHCKCSAKKAANTFSREAPANTPSYDYLYQTIKLCLDYVLDVTNSNVCTLPIIHEHMNKGLLNFNPRSLSNYFSLPSGKYGGAGDVNSNYWNLILWNDEFHDLGQAIHAIRLGLSCNDNKATQIATKIDKEGYCVLKGASTYEALMKSKELVERGGLVATITSTRDLFRELIVRAIILWLDDILDSYDEQFKLKSQDVLAHLLLGNDYKFAKVFPEEFLRGLTHGTMDECFKNGIPVEDKFVTRFNSNQVRTPISNLDLRERLMFLLAEPELELPFSRFQILLIFQIRFPKLVRKKLVSILLPLLVANLDLKGNFAKQFTEIYPMLLAICAYSDREDHLNLITEISSQLYTCPVTVKKLLEMSYANYIISGLTRIIEESCSVWDEDIGHCIFVDSDTDSQADRRLKRALLRGIHDWGHFSSPSLGQEALQTYLRPKNFVFLVSFLKLFHDYLPMTRKRGEHVQQESITFRLHPAISMPILSSLRDIAASQVGHPNLDWAIEKLANFLAGEEMYRVEYGLDNIKVSMHSHAFVHPLTSFLSYLIQFNGYSVLYPMLEDQSRAIIVLSDASLRSIVLGSQIKIGFWIRNGISASRQASMYFGPIMSDFTFARDVHLQQIALLMGNPEEMVSHFLARWELSDWFSNRVEYTDTIYEERFFSIVERFVGFVYKLLTDRSMFSRLSFKEAELKETRKFLAYYLCEKARNYTKLKTKVDSDICDLPVFDEILYEIADYQPPSSLLGTGLYRLKDSEYKQLDPMGLFLDPSKFQVLYDVLIKKLSKTQNVKEDEVILAPSISLSGYSFVDNEIGAFLKTKFFVKVIHKLLRVAIDSGNESYLPQLLHLIHAIISDDERIHGKDYLAESLVDIPICDLLLTIVESNMSKPVIHKADYLVEQLLVKDQRILENLVSCFGEDYVQSFKKRKTQLFETKAEKDKRISEERKKKIMKKFSKRQEKFLKNNEKLNQEHDQQMEQEGVADAKVCVICGEKEKAGQAFGTFLIATEAPLFWAIDNLFEYDSSKVWSEDLYAYSNKFRFGKGYNIYSKWSHFQKPVFSSCGHGLHYECFKRGVGHTKYYPCPLCRTYHDAFMPFVAHEPSDVQALRKIIFDNTVPESGRSKMDILRDVFVPDNHGIRYSHFLESKSRYVNNFDHWLVGMSNTIQMSEIGTRLNGISGYSDFLRQIPQSSKNLFKALAQAQVVIADLCDPLERKTWENERGYLRNNLEYGDADWLAGGFVETLAQFFTSEQSLATLARKEVSKIISKLMARLSMDWEEAEAFVTPKENRGYEASGFEEFTQLWLASGLPSSLESYMRHMFDLVQQVLGVYLRQVVILQYILLSECDGTYAFDGEIYTKMAEDIKTQPNVFDIAPLTRVLQIPSLAEFFTRIRDPQTLEHREYEMFRNMPSGNYTDRLLALDSPEQVHLCTLPKDYQDGLLKLSEMNVLRKCICMFCGQWISKGQQHIHMQSCSKFGILFDPERNLLRICILVGENSLVLEIPGPYVTKHGEPKGTRTKGKALMNENKLKELNRLWLNQGLYSYVSRPLFGSAPNMMMPNFGILPGVGAGAMDIDDDDGAFWEAGPDDDDEDDEFMFT</sequence>
<dbReference type="GO" id="GO:0071596">
    <property type="term" value="P:ubiquitin-dependent protein catabolic process via the N-end rule pathway"/>
    <property type="evidence" value="ECO:0007669"/>
    <property type="project" value="UniProtKB-UniRule"/>
</dbReference>
<dbReference type="Pfam" id="PF22960">
    <property type="entry name" value="WHD_UBR1"/>
    <property type="match status" value="1"/>
</dbReference>
<feature type="zinc finger region" description="UBR-type" evidence="9">
    <location>
        <begin position="92"/>
        <end position="165"/>
    </location>
</feature>
<feature type="coiled-coil region" evidence="11">
    <location>
        <begin position="1101"/>
        <end position="1128"/>
    </location>
</feature>
<evidence type="ECO:0000256" key="4">
    <source>
        <dbReference type="ARBA" id="ARBA00022723"/>
    </source>
</evidence>
<dbReference type="GO" id="GO:0005737">
    <property type="term" value="C:cytoplasm"/>
    <property type="evidence" value="ECO:0007669"/>
    <property type="project" value="TreeGrafter"/>
</dbReference>
<comment type="caution">
    <text evidence="13">The sequence shown here is derived from an EMBL/GenBank/DDBJ whole genome shotgun (WGS) entry which is preliminary data.</text>
</comment>
<dbReference type="EMBL" id="JABWAB010000007">
    <property type="protein sequence ID" value="KAF6046974.1"/>
    <property type="molecule type" value="Genomic_DNA"/>
</dbReference>
<gene>
    <name evidence="13" type="ORF">FOB60_004510</name>
</gene>
<comment type="catalytic activity">
    <reaction evidence="1 10">
        <text>S-ubiquitinyl-[E2 ubiquitin-conjugating enzyme]-L-cysteine + [acceptor protein]-L-lysine = [E2 ubiquitin-conjugating enzyme]-L-cysteine + N(6)-ubiquitinyl-[acceptor protein]-L-lysine.</text>
        <dbReference type="EC" id="2.3.2.27"/>
    </reaction>
</comment>
<evidence type="ECO:0000256" key="3">
    <source>
        <dbReference type="ARBA" id="ARBA00022679"/>
    </source>
</evidence>
<dbReference type="Gene3D" id="3.30.1390.10">
    <property type="match status" value="1"/>
</dbReference>
<dbReference type="Pfam" id="PF02207">
    <property type="entry name" value="zf-UBR"/>
    <property type="match status" value="1"/>
</dbReference>
<evidence type="ECO:0000259" key="12">
    <source>
        <dbReference type="PROSITE" id="PS51157"/>
    </source>
</evidence>
<comment type="function">
    <text evidence="10">Ubiquitin ligase protein which is a component of the N-end rule pathway. Recognizes and binds to proteins bearing specific N-terminal residues that are destabilizing according to the N-end rule, leading to their ubiquitination and subsequent degradation.</text>
</comment>
<evidence type="ECO:0000256" key="9">
    <source>
        <dbReference type="PROSITE-ProRule" id="PRU00508"/>
    </source>
</evidence>
<keyword evidence="11" id="KW-0175">Coiled coil</keyword>
<accession>A0A8X7NJG2</accession>
<dbReference type="InterPro" id="IPR014719">
    <property type="entry name" value="Ribosomal_bL12_C/ClpS-like"/>
</dbReference>
<name>A0A8X7NJG2_CANPA</name>
<evidence type="ECO:0000256" key="8">
    <source>
        <dbReference type="ARBA" id="ARBA00046341"/>
    </source>
</evidence>
<dbReference type="Pfam" id="PF02617">
    <property type="entry name" value="ClpS"/>
    <property type="match status" value="1"/>
</dbReference>
<dbReference type="Pfam" id="PF18995">
    <property type="entry name" value="PRT6_C"/>
    <property type="match status" value="1"/>
</dbReference>
<dbReference type="GO" id="GO:0008270">
    <property type="term" value="F:zinc ion binding"/>
    <property type="evidence" value="ECO:0007669"/>
    <property type="project" value="UniProtKB-UniRule"/>
</dbReference>
<dbReference type="SUPFAM" id="SSF54736">
    <property type="entry name" value="ClpS-like"/>
    <property type="match status" value="1"/>
</dbReference>
<dbReference type="InterPro" id="IPR001841">
    <property type="entry name" value="Znf_RING"/>
</dbReference>
<dbReference type="Gene3D" id="2.10.110.30">
    <property type="match status" value="1"/>
</dbReference>
<keyword evidence="5 10" id="KW-0863">Zinc-finger</keyword>
<dbReference type="InterPro" id="IPR003126">
    <property type="entry name" value="Znf_UBR"/>
</dbReference>
<dbReference type="GO" id="GO:0061630">
    <property type="term" value="F:ubiquitin protein ligase activity"/>
    <property type="evidence" value="ECO:0007669"/>
    <property type="project" value="UniProtKB-UniRule"/>
</dbReference>
<dbReference type="SMART" id="SM00184">
    <property type="entry name" value="RING"/>
    <property type="match status" value="1"/>
</dbReference>
<evidence type="ECO:0000256" key="11">
    <source>
        <dbReference type="SAM" id="Coils"/>
    </source>
</evidence>
<evidence type="ECO:0000256" key="10">
    <source>
        <dbReference type="RuleBase" id="RU366018"/>
    </source>
</evidence>
<keyword evidence="3 10" id="KW-0808">Transferase</keyword>
<dbReference type="InterPro" id="IPR044046">
    <property type="entry name" value="E3_ligase_UBR-like_C"/>
</dbReference>
<evidence type="ECO:0000256" key="5">
    <source>
        <dbReference type="ARBA" id="ARBA00022771"/>
    </source>
</evidence>
<keyword evidence="7 10" id="KW-0862">Zinc</keyword>
<evidence type="ECO:0000256" key="6">
    <source>
        <dbReference type="ARBA" id="ARBA00022786"/>
    </source>
</evidence>
<comment type="similarity">
    <text evidence="8 10">Belongs to the E3 ubiquitin-protein ligase UBR1-like family.</text>
</comment>
<dbReference type="InterPro" id="IPR039164">
    <property type="entry name" value="UBR1-like"/>
</dbReference>
<evidence type="ECO:0000313" key="13">
    <source>
        <dbReference type="EMBL" id="KAF6046974.1"/>
    </source>
</evidence>
<keyword evidence="6 10" id="KW-0833">Ubl conjugation pathway</keyword>
<dbReference type="CDD" id="cd19672">
    <property type="entry name" value="UBR-box_UBR1_like"/>
    <property type="match status" value="1"/>
</dbReference>
<dbReference type="PANTHER" id="PTHR21497:SF26">
    <property type="entry name" value="E3 UBIQUITIN-PROTEIN LIGASE UBR1"/>
    <property type="match status" value="1"/>
</dbReference>
<dbReference type="InterPro" id="IPR013083">
    <property type="entry name" value="Znf_RING/FYVE/PHD"/>
</dbReference>
<dbReference type="GO" id="GO:0016567">
    <property type="term" value="P:protein ubiquitination"/>
    <property type="evidence" value="ECO:0007669"/>
    <property type="project" value="UniProtKB-UniRule"/>
</dbReference>
<dbReference type="Gene3D" id="3.30.40.10">
    <property type="entry name" value="Zinc/RING finger domain, C3HC4 (zinc finger)"/>
    <property type="match status" value="1"/>
</dbReference>
<organism evidence="13 14">
    <name type="scientific">Candida parapsilosis</name>
    <name type="common">Yeast</name>
    <dbReference type="NCBI Taxonomy" id="5480"/>
    <lineage>
        <taxon>Eukaryota</taxon>
        <taxon>Fungi</taxon>
        <taxon>Dikarya</taxon>
        <taxon>Ascomycota</taxon>
        <taxon>Saccharomycotina</taxon>
        <taxon>Pichiomycetes</taxon>
        <taxon>Debaryomycetaceae</taxon>
        <taxon>Candida/Lodderomyces clade</taxon>
        <taxon>Candida</taxon>
    </lineage>
</organism>
<dbReference type="GO" id="GO:0000151">
    <property type="term" value="C:ubiquitin ligase complex"/>
    <property type="evidence" value="ECO:0007669"/>
    <property type="project" value="TreeGrafter"/>
</dbReference>
<dbReference type="InterPro" id="IPR055194">
    <property type="entry name" value="UBR1-like_WH"/>
</dbReference>
<dbReference type="SUPFAM" id="SSF57850">
    <property type="entry name" value="RING/U-box"/>
    <property type="match status" value="1"/>
</dbReference>
<dbReference type="EC" id="2.3.2.27" evidence="10"/>
<evidence type="ECO:0000256" key="2">
    <source>
        <dbReference type="ARBA" id="ARBA00004906"/>
    </source>
</evidence>
<dbReference type="PROSITE" id="PS51157">
    <property type="entry name" value="ZF_UBR"/>
    <property type="match status" value="1"/>
</dbReference>
<proteinExistence type="inferred from homology"/>
<evidence type="ECO:0000256" key="1">
    <source>
        <dbReference type="ARBA" id="ARBA00000900"/>
    </source>
</evidence>
<comment type="pathway">
    <text evidence="2 10">Protein modification; protein ubiquitination.</text>
</comment>
<dbReference type="FunFam" id="2.10.110.30:FF:000002">
    <property type="entry name" value="Putative e3 ubiquitin-protein ligase ubr3"/>
    <property type="match status" value="1"/>
</dbReference>
<dbReference type="Proteomes" id="UP000590412">
    <property type="component" value="Unassembled WGS sequence"/>
</dbReference>
<dbReference type="SMART" id="SM00396">
    <property type="entry name" value="ZnF_UBR1"/>
    <property type="match status" value="1"/>
</dbReference>
<dbReference type="InterPro" id="IPR003769">
    <property type="entry name" value="ClpS_core"/>
</dbReference>
<dbReference type="PANTHER" id="PTHR21497">
    <property type="entry name" value="UBIQUITIN LIGASE E3 ALPHA-RELATED"/>
    <property type="match status" value="1"/>
</dbReference>
<evidence type="ECO:0000313" key="14">
    <source>
        <dbReference type="Proteomes" id="UP000590412"/>
    </source>
</evidence>
<reference evidence="13" key="1">
    <citation type="submission" date="2020-03" db="EMBL/GenBank/DDBJ databases">
        <title>FDA dAtabase for Regulatory Grade micrObial Sequences (FDA-ARGOS): Supporting development and validation of Infectious Disease Dx tests.</title>
        <authorList>
            <person name="Campos J."/>
            <person name="Goldberg B."/>
            <person name="Tallon L."/>
            <person name="Sadzewicz L."/>
            <person name="Vavikolanu K."/>
            <person name="Mehta A."/>
            <person name="Aluvathingal J."/>
            <person name="Nadendla S."/>
            <person name="Nandy P."/>
            <person name="Geyer C."/>
            <person name="Yan Y."/>
            <person name="Sichtig H."/>
        </authorList>
    </citation>
    <scope>NUCLEOTIDE SEQUENCE [LARGE SCALE GENOMIC DNA]</scope>
    <source>
        <strain evidence="13">FDAARGOS_652</strain>
    </source>
</reference>